<gene>
    <name evidence="2" type="ORF">JAAARDRAFT_48712</name>
</gene>
<dbReference type="EMBL" id="KL197725">
    <property type="protein sequence ID" value="KDQ55301.1"/>
    <property type="molecule type" value="Genomic_DNA"/>
</dbReference>
<dbReference type="Proteomes" id="UP000027265">
    <property type="component" value="Unassembled WGS sequence"/>
</dbReference>
<feature type="compositionally biased region" description="Basic and acidic residues" evidence="1">
    <location>
        <begin position="66"/>
        <end position="79"/>
    </location>
</feature>
<dbReference type="InParanoid" id="A0A067PY89"/>
<organism evidence="2 3">
    <name type="scientific">Jaapia argillacea MUCL 33604</name>
    <dbReference type="NCBI Taxonomy" id="933084"/>
    <lineage>
        <taxon>Eukaryota</taxon>
        <taxon>Fungi</taxon>
        <taxon>Dikarya</taxon>
        <taxon>Basidiomycota</taxon>
        <taxon>Agaricomycotina</taxon>
        <taxon>Agaricomycetes</taxon>
        <taxon>Agaricomycetidae</taxon>
        <taxon>Jaapiales</taxon>
        <taxon>Jaapiaceae</taxon>
        <taxon>Jaapia</taxon>
    </lineage>
</organism>
<accession>A0A067PY89</accession>
<sequence length="278" mass="30007">MALGCWIELDGQERLAMRMLRAPRAGPTRTMRPHDPYDLSDSRFIAEGKGGAEGEGEGGQEEGSEVEGRAQDGRSDEVRLGTSEAGIDLGNGVPEERWGGGSGSKGEGGGTGGIDEDGFENDRTQLDYFVTSLAHPTSLSSSSDCQPTASQSSVSVHATIIPPTQHPSTAILSPDESEHEKQSSLGIAASLFGDQELDGEEYIRDVSKTEVMVSDDESQVQNAREVSRYSDISTFASTLTNIHSMSLTKLTLYIPKYEPTRNLPQQFLHEPFSGAKWH</sequence>
<feature type="compositionally biased region" description="Acidic residues" evidence="1">
    <location>
        <begin position="54"/>
        <end position="65"/>
    </location>
</feature>
<feature type="region of interest" description="Disordered" evidence="1">
    <location>
        <begin position="25"/>
        <end position="120"/>
    </location>
</feature>
<proteinExistence type="predicted"/>
<evidence type="ECO:0000313" key="2">
    <source>
        <dbReference type="EMBL" id="KDQ55301.1"/>
    </source>
</evidence>
<keyword evidence="3" id="KW-1185">Reference proteome</keyword>
<feature type="compositionally biased region" description="Basic and acidic residues" evidence="1">
    <location>
        <begin position="32"/>
        <end position="52"/>
    </location>
</feature>
<feature type="compositionally biased region" description="Gly residues" evidence="1">
    <location>
        <begin position="99"/>
        <end position="113"/>
    </location>
</feature>
<reference evidence="3" key="1">
    <citation type="journal article" date="2014" name="Proc. Natl. Acad. Sci. U.S.A.">
        <title>Extensive sampling of basidiomycete genomes demonstrates inadequacy of the white-rot/brown-rot paradigm for wood decay fungi.</title>
        <authorList>
            <person name="Riley R."/>
            <person name="Salamov A.A."/>
            <person name="Brown D.W."/>
            <person name="Nagy L.G."/>
            <person name="Floudas D."/>
            <person name="Held B.W."/>
            <person name="Levasseur A."/>
            <person name="Lombard V."/>
            <person name="Morin E."/>
            <person name="Otillar R."/>
            <person name="Lindquist E.A."/>
            <person name="Sun H."/>
            <person name="LaButti K.M."/>
            <person name="Schmutz J."/>
            <person name="Jabbour D."/>
            <person name="Luo H."/>
            <person name="Baker S.E."/>
            <person name="Pisabarro A.G."/>
            <person name="Walton J.D."/>
            <person name="Blanchette R.A."/>
            <person name="Henrissat B."/>
            <person name="Martin F."/>
            <person name="Cullen D."/>
            <person name="Hibbett D.S."/>
            <person name="Grigoriev I.V."/>
        </authorList>
    </citation>
    <scope>NUCLEOTIDE SEQUENCE [LARGE SCALE GENOMIC DNA]</scope>
    <source>
        <strain evidence="3">MUCL 33604</strain>
    </source>
</reference>
<feature type="region of interest" description="Disordered" evidence="1">
    <location>
        <begin position="164"/>
        <end position="183"/>
    </location>
</feature>
<evidence type="ECO:0000256" key="1">
    <source>
        <dbReference type="SAM" id="MobiDB-lite"/>
    </source>
</evidence>
<protein>
    <submittedName>
        <fullName evidence="2">Uncharacterized protein</fullName>
    </submittedName>
</protein>
<name>A0A067PY89_9AGAM</name>
<dbReference type="AlphaFoldDB" id="A0A067PY89"/>
<dbReference type="HOGENOM" id="CLU_1001382_0_0_1"/>
<evidence type="ECO:0000313" key="3">
    <source>
        <dbReference type="Proteomes" id="UP000027265"/>
    </source>
</evidence>